<comment type="caution">
    <text evidence="1">The sequence shown here is derived from an EMBL/GenBank/DDBJ whole genome shotgun (WGS) entry which is preliminary data.</text>
</comment>
<accession>A0A830GC79</accession>
<organism evidence="1 2">
    <name type="scientific">Halarchaeum nitratireducens</name>
    <dbReference type="NCBI Taxonomy" id="489913"/>
    <lineage>
        <taxon>Archaea</taxon>
        <taxon>Methanobacteriati</taxon>
        <taxon>Methanobacteriota</taxon>
        <taxon>Stenosarchaea group</taxon>
        <taxon>Halobacteria</taxon>
        <taxon>Halobacteriales</taxon>
        <taxon>Halobacteriaceae</taxon>
    </lineage>
</organism>
<name>A0A830GC79_9EURY</name>
<dbReference type="Proteomes" id="UP000608850">
    <property type="component" value="Unassembled WGS sequence"/>
</dbReference>
<dbReference type="EMBL" id="BMOQ01000005">
    <property type="protein sequence ID" value="GGN18783.1"/>
    <property type="molecule type" value="Genomic_DNA"/>
</dbReference>
<reference evidence="1 2" key="1">
    <citation type="journal article" date="2019" name="Int. J. Syst. Evol. Microbiol.">
        <title>The Global Catalogue of Microorganisms (GCM) 10K type strain sequencing project: providing services to taxonomists for standard genome sequencing and annotation.</title>
        <authorList>
            <consortium name="The Broad Institute Genomics Platform"/>
            <consortium name="The Broad Institute Genome Sequencing Center for Infectious Disease"/>
            <person name="Wu L."/>
            <person name="Ma J."/>
        </authorList>
    </citation>
    <scope>NUCLEOTIDE SEQUENCE [LARGE SCALE GENOMIC DNA]</scope>
    <source>
        <strain evidence="1 2">JCM 16331</strain>
    </source>
</reference>
<gene>
    <name evidence="1" type="ORF">GCM10009021_19820</name>
</gene>
<proteinExistence type="predicted"/>
<evidence type="ECO:0000313" key="2">
    <source>
        <dbReference type="Proteomes" id="UP000608850"/>
    </source>
</evidence>
<protein>
    <submittedName>
        <fullName evidence="1">Uncharacterized protein</fullName>
    </submittedName>
</protein>
<keyword evidence="2" id="KW-1185">Reference proteome</keyword>
<dbReference type="RefSeq" id="WP_188878716.1">
    <property type="nucleotide sequence ID" value="NZ_BMOQ01000005.1"/>
</dbReference>
<evidence type="ECO:0000313" key="1">
    <source>
        <dbReference type="EMBL" id="GGN18783.1"/>
    </source>
</evidence>
<dbReference type="AlphaFoldDB" id="A0A830GC79"/>
<sequence>MTDWDTVDLLCHRFAASPKWDDVDAATLAWLEAARHTREAVTTVLLNERPTVFSESTAFDLRAK</sequence>